<keyword evidence="3" id="KW-0813">Transport</keyword>
<feature type="transmembrane region" description="Helical" evidence="8">
    <location>
        <begin position="271"/>
        <end position="289"/>
    </location>
</feature>
<feature type="transmembrane region" description="Helical" evidence="8">
    <location>
        <begin position="133"/>
        <end position="151"/>
    </location>
</feature>
<comment type="similarity">
    <text evidence="2">Belongs to the EamA transporter family.</text>
</comment>
<comment type="caution">
    <text evidence="10">The sequence shown here is derived from an EMBL/GenBank/DDBJ whole genome shotgun (WGS) entry which is preliminary data.</text>
</comment>
<keyword evidence="4" id="KW-1003">Cell membrane</keyword>
<dbReference type="RefSeq" id="WP_219792237.1">
    <property type="nucleotide sequence ID" value="NZ_JAHYCA010000004.1"/>
</dbReference>
<dbReference type="EMBL" id="JAHYCA010000004">
    <property type="protein sequence ID" value="MBW6391782.1"/>
    <property type="molecule type" value="Genomic_DNA"/>
</dbReference>
<name>A0ABS6ZNY0_9GAMM</name>
<sequence length="312" mass="34251">MRLSSPYDREVTRGVGFGLAAYVMWGCFPLFFALFEGVPAFEVLIHRIIWSCLFLVGLVTLLKRWSPIRKALAEPRRLGRVLGCALLIAINWGLYIYAVETRQVFQASLGYFLTPLVNVALGMLILREAMAGLQRIAVVLAGIAIAIQLVLLGELPWISLTLALSFGTYGLLRKQVPLDGLSGLFVETLLLLPLGLLALAWLSASELSHFLSAPRITLLLVASGVITALPLLAFAGAARRLRLATLGFLMYLNPTIQFFIALLVFREPLSLVQLATFLLIWASLALYSWSAWSSRPRSPLAPAGTLQEGERS</sequence>
<feature type="transmembrane region" description="Helical" evidence="8">
    <location>
        <begin position="243"/>
        <end position="265"/>
    </location>
</feature>
<proteinExistence type="inferred from homology"/>
<dbReference type="InterPro" id="IPR004626">
    <property type="entry name" value="RarD"/>
</dbReference>
<reference evidence="10 11" key="1">
    <citation type="submission" date="2021-07" db="EMBL/GenBank/DDBJ databases">
        <authorList>
            <person name="So Y."/>
        </authorList>
    </citation>
    <scope>NUCLEOTIDE SEQUENCE [LARGE SCALE GENOMIC DNA]</scope>
    <source>
        <strain evidence="10 11">Y3S6</strain>
    </source>
</reference>
<evidence type="ECO:0000256" key="2">
    <source>
        <dbReference type="ARBA" id="ARBA00007362"/>
    </source>
</evidence>
<evidence type="ECO:0000256" key="6">
    <source>
        <dbReference type="ARBA" id="ARBA00022989"/>
    </source>
</evidence>
<evidence type="ECO:0000256" key="5">
    <source>
        <dbReference type="ARBA" id="ARBA00022692"/>
    </source>
</evidence>
<feature type="transmembrane region" description="Helical" evidence="8">
    <location>
        <begin position="216"/>
        <end position="236"/>
    </location>
</feature>
<dbReference type="Proteomes" id="UP000769617">
    <property type="component" value="Unassembled WGS sequence"/>
</dbReference>
<evidence type="ECO:0000256" key="4">
    <source>
        <dbReference type="ARBA" id="ARBA00022475"/>
    </source>
</evidence>
<dbReference type="InterPro" id="IPR037185">
    <property type="entry name" value="EmrE-like"/>
</dbReference>
<evidence type="ECO:0000313" key="11">
    <source>
        <dbReference type="Proteomes" id="UP000769617"/>
    </source>
</evidence>
<dbReference type="Pfam" id="PF00892">
    <property type="entry name" value="EamA"/>
    <property type="match status" value="1"/>
</dbReference>
<feature type="transmembrane region" description="Helical" evidence="8">
    <location>
        <begin position="47"/>
        <end position="66"/>
    </location>
</feature>
<protein>
    <submittedName>
        <fullName evidence="10">EamA family transporter RarD</fullName>
    </submittedName>
</protein>
<feature type="transmembrane region" description="Helical" evidence="8">
    <location>
        <begin position="104"/>
        <end position="126"/>
    </location>
</feature>
<evidence type="ECO:0000256" key="1">
    <source>
        <dbReference type="ARBA" id="ARBA00004651"/>
    </source>
</evidence>
<feature type="transmembrane region" description="Helical" evidence="8">
    <location>
        <begin position="184"/>
        <end position="204"/>
    </location>
</feature>
<evidence type="ECO:0000256" key="7">
    <source>
        <dbReference type="ARBA" id="ARBA00023136"/>
    </source>
</evidence>
<feature type="domain" description="EamA" evidence="9">
    <location>
        <begin position="13"/>
        <end position="147"/>
    </location>
</feature>
<evidence type="ECO:0000256" key="8">
    <source>
        <dbReference type="SAM" id="Phobius"/>
    </source>
</evidence>
<evidence type="ECO:0000259" key="9">
    <source>
        <dbReference type="Pfam" id="PF00892"/>
    </source>
</evidence>
<keyword evidence="6 8" id="KW-1133">Transmembrane helix</keyword>
<feature type="transmembrane region" description="Helical" evidence="8">
    <location>
        <begin position="12"/>
        <end position="35"/>
    </location>
</feature>
<feature type="transmembrane region" description="Helical" evidence="8">
    <location>
        <begin position="78"/>
        <end position="98"/>
    </location>
</feature>
<accession>A0ABS6ZNY0</accession>
<dbReference type="InterPro" id="IPR000620">
    <property type="entry name" value="EamA_dom"/>
</dbReference>
<organism evidence="10 11">
    <name type="scientific">Billgrantia antri</name>
    <dbReference type="NCBI Taxonomy" id="2846777"/>
    <lineage>
        <taxon>Bacteria</taxon>
        <taxon>Pseudomonadati</taxon>
        <taxon>Pseudomonadota</taxon>
        <taxon>Gammaproteobacteria</taxon>
        <taxon>Oceanospirillales</taxon>
        <taxon>Halomonadaceae</taxon>
        <taxon>Billgrantia</taxon>
    </lineage>
</organism>
<evidence type="ECO:0000256" key="3">
    <source>
        <dbReference type="ARBA" id="ARBA00022448"/>
    </source>
</evidence>
<keyword evidence="11" id="KW-1185">Reference proteome</keyword>
<dbReference type="SUPFAM" id="SSF103481">
    <property type="entry name" value="Multidrug resistance efflux transporter EmrE"/>
    <property type="match status" value="2"/>
</dbReference>
<keyword evidence="7 8" id="KW-0472">Membrane</keyword>
<comment type="subcellular location">
    <subcellularLocation>
        <location evidence="1">Cell membrane</location>
        <topology evidence="1">Multi-pass membrane protein</topology>
    </subcellularLocation>
</comment>
<evidence type="ECO:0000313" key="10">
    <source>
        <dbReference type="EMBL" id="MBW6391782.1"/>
    </source>
</evidence>
<dbReference type="NCBIfam" id="TIGR00688">
    <property type="entry name" value="rarD"/>
    <property type="match status" value="1"/>
</dbReference>
<keyword evidence="5 8" id="KW-0812">Transmembrane</keyword>
<gene>
    <name evidence="10" type="primary">rarD</name>
    <name evidence="10" type="ORF">KPL81_11520</name>
</gene>